<comment type="caution">
    <text evidence="1">The sequence shown here is derived from an EMBL/GenBank/DDBJ whole genome shotgun (WGS) entry which is preliminary data.</text>
</comment>
<organism evidence="1 2">
    <name type="scientific">Bifidobacterium crudilactis</name>
    <dbReference type="NCBI Taxonomy" id="327277"/>
    <lineage>
        <taxon>Bacteria</taxon>
        <taxon>Bacillati</taxon>
        <taxon>Actinomycetota</taxon>
        <taxon>Actinomycetes</taxon>
        <taxon>Bifidobacteriales</taxon>
        <taxon>Bifidobacteriaceae</taxon>
        <taxon>Bifidobacterium</taxon>
    </lineage>
</organism>
<name>A0A971CZR8_9BIFI</name>
<reference evidence="1" key="2">
    <citation type="submission" date="2020-01" db="EMBL/GenBank/DDBJ databases">
        <authorList>
            <person name="Campanaro S."/>
        </authorList>
    </citation>
    <scope>NUCLEOTIDE SEQUENCE</scope>
    <source>
        <strain evidence="1">AS01afH2WH_6</strain>
    </source>
</reference>
<sequence length="212" mass="20788">MQKATTGTVNYGEVALTVGVTALTGGAGKFLNSGKMLEAVAPRVLQALGTRVGVNAVAGGVSSEGSYMLTNNGKMSFGAGSSGFVTGGIGGFAGPGGGTYAREVLGKTATSFQAHLATGIINYSGGVMGSAIQQGVDTGTASMAGITNVGGSIVADKLFSASSAVDPVTLKQLSHFGVRSGAGIRQMGKGATQLMVSSFGGSAIGEFVSYLA</sequence>
<proteinExistence type="predicted"/>
<evidence type="ECO:0000313" key="2">
    <source>
        <dbReference type="Proteomes" id="UP000767327"/>
    </source>
</evidence>
<dbReference type="AlphaFoldDB" id="A0A971CZR8"/>
<accession>A0A971CZR8</accession>
<evidence type="ECO:0000313" key="1">
    <source>
        <dbReference type="EMBL" id="NLT79812.1"/>
    </source>
</evidence>
<dbReference type="Proteomes" id="UP000767327">
    <property type="component" value="Unassembled WGS sequence"/>
</dbReference>
<dbReference type="RefSeq" id="WP_273173763.1">
    <property type="nucleotide sequence ID" value="NZ_JAAXZR010000021.1"/>
</dbReference>
<dbReference type="EMBL" id="JAAXZR010000021">
    <property type="protein sequence ID" value="NLT79812.1"/>
    <property type="molecule type" value="Genomic_DNA"/>
</dbReference>
<reference evidence="1" key="1">
    <citation type="journal article" date="2020" name="Biotechnol. Biofuels">
        <title>New insights from the biogas microbiome by comprehensive genome-resolved metagenomics of nearly 1600 species originating from multiple anaerobic digesters.</title>
        <authorList>
            <person name="Campanaro S."/>
            <person name="Treu L."/>
            <person name="Rodriguez-R L.M."/>
            <person name="Kovalovszki A."/>
            <person name="Ziels R.M."/>
            <person name="Maus I."/>
            <person name="Zhu X."/>
            <person name="Kougias P.G."/>
            <person name="Basile A."/>
            <person name="Luo G."/>
            <person name="Schluter A."/>
            <person name="Konstantinidis K.T."/>
            <person name="Angelidaki I."/>
        </authorList>
    </citation>
    <scope>NUCLEOTIDE SEQUENCE</scope>
    <source>
        <strain evidence="1">AS01afH2WH_6</strain>
    </source>
</reference>
<protein>
    <submittedName>
        <fullName evidence="1">Uncharacterized protein</fullName>
    </submittedName>
</protein>
<gene>
    <name evidence="1" type="ORF">GXW98_05980</name>
</gene>